<gene>
    <name evidence="4" type="ORF">MSPICULIGERA_LOCUS21252</name>
</gene>
<accession>A0AA36D9F0</accession>
<dbReference type="Proteomes" id="UP001177023">
    <property type="component" value="Unassembled WGS sequence"/>
</dbReference>
<dbReference type="PANTHER" id="PTHR15382:SF8">
    <property type="entry name" value="CANOPY B"/>
    <property type="match status" value="1"/>
</dbReference>
<evidence type="ECO:0000313" key="5">
    <source>
        <dbReference type="Proteomes" id="UP001177023"/>
    </source>
</evidence>
<organism evidence="4 5">
    <name type="scientific">Mesorhabditis spiculigera</name>
    <dbReference type="NCBI Taxonomy" id="96644"/>
    <lineage>
        <taxon>Eukaryota</taxon>
        <taxon>Metazoa</taxon>
        <taxon>Ecdysozoa</taxon>
        <taxon>Nematoda</taxon>
        <taxon>Chromadorea</taxon>
        <taxon>Rhabditida</taxon>
        <taxon>Rhabditina</taxon>
        <taxon>Rhabditomorpha</taxon>
        <taxon>Rhabditoidea</taxon>
        <taxon>Rhabditidae</taxon>
        <taxon>Mesorhabditinae</taxon>
        <taxon>Mesorhabditis</taxon>
    </lineage>
</organism>
<evidence type="ECO:0000256" key="1">
    <source>
        <dbReference type="ARBA" id="ARBA00007285"/>
    </source>
</evidence>
<dbReference type="EMBL" id="CATQJA010002665">
    <property type="protein sequence ID" value="CAJ0583152.1"/>
    <property type="molecule type" value="Genomic_DNA"/>
</dbReference>
<protein>
    <recommendedName>
        <fullName evidence="3">DUF3456 domain-containing protein</fullName>
    </recommendedName>
</protein>
<dbReference type="AlphaFoldDB" id="A0AA36D9F0"/>
<feature type="domain" description="DUF3456" evidence="3">
    <location>
        <begin position="41"/>
        <end position="148"/>
    </location>
</feature>
<sequence length="173" mass="20323">MLFFLLVAILPAIRAQDQYLPTRCETCVLLGREFDDYLMKTKKRSETHMVEGMDNICKNLIAYRLHKEHEGLARFQKQDSQTMEGLKKLREQGVQVELGLPPEFWDQPSVEIAELQRICETIIEQYEDVVETWYWKKGWNFMGEVCQHRVLRGGDLSCLPKLDPEPANEENEF</sequence>
<dbReference type="Pfam" id="PF11938">
    <property type="entry name" value="DUF3456"/>
    <property type="match status" value="1"/>
</dbReference>
<comment type="caution">
    <text evidence="4">The sequence shown here is derived from an EMBL/GenBank/DDBJ whole genome shotgun (WGS) entry which is preliminary data.</text>
</comment>
<evidence type="ECO:0000259" key="3">
    <source>
        <dbReference type="Pfam" id="PF11938"/>
    </source>
</evidence>
<name>A0AA36D9F0_9BILA</name>
<evidence type="ECO:0000256" key="2">
    <source>
        <dbReference type="ARBA" id="ARBA00022729"/>
    </source>
</evidence>
<dbReference type="PANTHER" id="PTHR15382">
    <property type="entry name" value="CTG4A-RELATED"/>
    <property type="match status" value="1"/>
</dbReference>
<dbReference type="InterPro" id="IPR021852">
    <property type="entry name" value="DUF3456"/>
</dbReference>
<proteinExistence type="inferred from homology"/>
<evidence type="ECO:0000313" key="4">
    <source>
        <dbReference type="EMBL" id="CAJ0583152.1"/>
    </source>
</evidence>
<comment type="similarity">
    <text evidence="1">Belongs to the canopy family.</text>
</comment>
<keyword evidence="2" id="KW-0732">Signal</keyword>
<reference evidence="4" key="1">
    <citation type="submission" date="2023-06" db="EMBL/GenBank/DDBJ databases">
        <authorList>
            <person name="Delattre M."/>
        </authorList>
    </citation>
    <scope>NUCLEOTIDE SEQUENCE</scope>
    <source>
        <strain evidence="4">AF72</strain>
    </source>
</reference>
<feature type="non-terminal residue" evidence="4">
    <location>
        <position position="173"/>
    </location>
</feature>
<keyword evidence="5" id="KW-1185">Reference proteome</keyword>